<feature type="compositionally biased region" description="Low complexity" evidence="1">
    <location>
        <begin position="169"/>
        <end position="184"/>
    </location>
</feature>
<dbReference type="AlphaFoldDB" id="A0A9Q1KX32"/>
<reference evidence="3" key="1">
    <citation type="submission" date="2022-04" db="EMBL/GenBank/DDBJ databases">
        <title>Carnegiea gigantea Genome sequencing and assembly v2.</title>
        <authorList>
            <person name="Copetti D."/>
            <person name="Sanderson M.J."/>
            <person name="Burquez A."/>
            <person name="Wojciechowski M.F."/>
        </authorList>
    </citation>
    <scope>NUCLEOTIDE SEQUENCE</scope>
    <source>
        <strain evidence="3">SGP5-SGP5p</strain>
        <tissue evidence="3">Aerial part</tissue>
    </source>
</reference>
<evidence type="ECO:0000259" key="2">
    <source>
        <dbReference type="Pfam" id="PF07744"/>
    </source>
</evidence>
<dbReference type="EMBL" id="JAKOGI010000013">
    <property type="protein sequence ID" value="KAJ8450670.1"/>
    <property type="molecule type" value="Genomic_DNA"/>
</dbReference>
<accession>A0A9Q1KX32</accession>
<comment type="caution">
    <text evidence="3">The sequence shown here is derived from an EMBL/GenBank/DDBJ whole genome shotgun (WGS) entry which is preliminary data.</text>
</comment>
<dbReference type="InterPro" id="IPR012921">
    <property type="entry name" value="SPOC_C"/>
</dbReference>
<evidence type="ECO:0000256" key="1">
    <source>
        <dbReference type="SAM" id="MobiDB-lite"/>
    </source>
</evidence>
<sequence>MEKMNAIRSSEVGRSAADDIKQTGKQRLHWSSRINRPNSLYTAQLDLTLWPYAARGPDFLQAQNKAQNKTTVMSFCCKEGLSGAGFKCMKEVAEKYKERKKVGFAQLSNGLDLYICPHSDAVITILAKHGFFKGMAAVRDKSDPLIGCVVWRKNPSSVPALKALEVNTPQSSSEPSVKSPSGSSALQVPSESSTMANKSQESISLSSSVGAQTSKGDEPPGFETNMELEKFNLQPPTVVAENSAASSDDDDLPEYDFGAVVSQSSRNQTTDVGAIQSGFAVEKFGDSDVPRPLSNLTRSESSTLSRTSPDFHFQGLVSQGMGHQSSHSPRLLIEPQKQVRECKERSKLPDNYSEGPVPHNLEHMHELQNSSLPVGQEKQTEKSPTSSKSGTLFNDDDDDDIPEWCPPGFTKPGLEVSQGAGPSFTLSHSKVPDSGFADSNSGPLLPWPPTPPPAQLHVRGKEYPLAPQLLTSIAGRPSADGFVHNPDFARNPASRPRFGPKDIGNQVHHLAWRSSRP</sequence>
<evidence type="ECO:0000313" key="4">
    <source>
        <dbReference type="Proteomes" id="UP001153076"/>
    </source>
</evidence>
<feature type="compositionally biased region" description="Polar residues" evidence="1">
    <location>
        <begin position="382"/>
        <end position="392"/>
    </location>
</feature>
<gene>
    <name evidence="3" type="ORF">Cgig2_021142</name>
</gene>
<dbReference type="Pfam" id="PF07744">
    <property type="entry name" value="SPOC"/>
    <property type="match status" value="1"/>
</dbReference>
<feature type="domain" description="Spen paralogue and orthologue SPOC C-terminal" evidence="2">
    <location>
        <begin position="59"/>
        <end position="152"/>
    </location>
</feature>
<feature type="region of interest" description="Disordered" evidence="1">
    <location>
        <begin position="1"/>
        <end position="28"/>
    </location>
</feature>
<feature type="region of interest" description="Disordered" evidence="1">
    <location>
        <begin position="476"/>
        <end position="517"/>
    </location>
</feature>
<proteinExistence type="predicted"/>
<feature type="region of interest" description="Disordered" evidence="1">
    <location>
        <begin position="287"/>
        <end position="360"/>
    </location>
</feature>
<feature type="compositionally biased region" description="Low complexity" evidence="1">
    <location>
        <begin position="293"/>
        <end position="308"/>
    </location>
</feature>
<name>A0A9Q1KX32_9CARY</name>
<organism evidence="3 4">
    <name type="scientific">Carnegiea gigantea</name>
    <dbReference type="NCBI Taxonomy" id="171969"/>
    <lineage>
        <taxon>Eukaryota</taxon>
        <taxon>Viridiplantae</taxon>
        <taxon>Streptophyta</taxon>
        <taxon>Embryophyta</taxon>
        <taxon>Tracheophyta</taxon>
        <taxon>Spermatophyta</taxon>
        <taxon>Magnoliopsida</taxon>
        <taxon>eudicotyledons</taxon>
        <taxon>Gunneridae</taxon>
        <taxon>Pentapetalae</taxon>
        <taxon>Caryophyllales</taxon>
        <taxon>Cactineae</taxon>
        <taxon>Cactaceae</taxon>
        <taxon>Cactoideae</taxon>
        <taxon>Echinocereeae</taxon>
        <taxon>Carnegiea</taxon>
    </lineage>
</organism>
<keyword evidence="4" id="KW-1185">Reference proteome</keyword>
<dbReference type="Proteomes" id="UP001153076">
    <property type="component" value="Unassembled WGS sequence"/>
</dbReference>
<evidence type="ECO:0000313" key="3">
    <source>
        <dbReference type="EMBL" id="KAJ8450670.1"/>
    </source>
</evidence>
<dbReference type="OrthoDB" id="1726968at2759"/>
<feature type="region of interest" description="Disordered" evidence="1">
    <location>
        <begin position="372"/>
        <end position="453"/>
    </location>
</feature>
<protein>
    <recommendedName>
        <fullName evidence="2">Spen paralogue and orthologue SPOC C-terminal domain-containing protein</fullName>
    </recommendedName>
</protein>
<feature type="region of interest" description="Disordered" evidence="1">
    <location>
        <begin position="166"/>
        <end position="224"/>
    </location>
</feature>
<feature type="compositionally biased region" description="Polar residues" evidence="1">
    <location>
        <begin position="185"/>
        <end position="214"/>
    </location>
</feature>
<feature type="compositionally biased region" description="Basic and acidic residues" evidence="1">
    <location>
        <begin position="337"/>
        <end position="348"/>
    </location>
</feature>